<dbReference type="InterPro" id="IPR011991">
    <property type="entry name" value="ArsR-like_HTH"/>
</dbReference>
<keyword evidence="6" id="KW-1185">Reference proteome</keyword>
<dbReference type="RefSeq" id="WP_160598944.1">
    <property type="nucleotide sequence ID" value="NZ_WTYS01000001.1"/>
</dbReference>
<dbReference type="InterPro" id="IPR051011">
    <property type="entry name" value="Metal_resp_trans_reg"/>
</dbReference>
<dbReference type="GO" id="GO:0003677">
    <property type="term" value="F:DNA binding"/>
    <property type="evidence" value="ECO:0007669"/>
    <property type="project" value="UniProtKB-KW"/>
</dbReference>
<keyword evidence="2" id="KW-0238">DNA-binding</keyword>
<evidence type="ECO:0000313" key="5">
    <source>
        <dbReference type="EMBL" id="MXO57922.1"/>
    </source>
</evidence>
<dbReference type="EMBL" id="WTYS01000001">
    <property type="protein sequence ID" value="MXO57922.1"/>
    <property type="molecule type" value="Genomic_DNA"/>
</dbReference>
<reference evidence="5 6" key="1">
    <citation type="submission" date="2019-12" db="EMBL/GenBank/DDBJ databases">
        <title>Genomic-based taxomic classification of the family Erythrobacteraceae.</title>
        <authorList>
            <person name="Xu L."/>
        </authorList>
    </citation>
    <scope>NUCLEOTIDE SEQUENCE [LARGE SCALE GENOMIC DNA]</scope>
    <source>
        <strain evidence="5 6">JCM 17802</strain>
    </source>
</reference>
<dbReference type="InterPro" id="IPR001845">
    <property type="entry name" value="HTH_ArsR_DNA-bd_dom"/>
</dbReference>
<evidence type="ECO:0000256" key="3">
    <source>
        <dbReference type="ARBA" id="ARBA00023163"/>
    </source>
</evidence>
<protein>
    <submittedName>
        <fullName evidence="5">Metalloregulator ArsR/SmtB family transcription factor</fullName>
    </submittedName>
</protein>
<name>A0A6I4STQ2_9SPHN</name>
<dbReference type="SMART" id="SM00418">
    <property type="entry name" value="HTH_ARSR"/>
    <property type="match status" value="1"/>
</dbReference>
<dbReference type="Pfam" id="PF01022">
    <property type="entry name" value="HTH_5"/>
    <property type="match status" value="1"/>
</dbReference>
<dbReference type="PANTHER" id="PTHR43132">
    <property type="entry name" value="ARSENICAL RESISTANCE OPERON REPRESSOR ARSR-RELATED"/>
    <property type="match status" value="1"/>
</dbReference>
<dbReference type="NCBIfam" id="NF033788">
    <property type="entry name" value="HTH_metalloreg"/>
    <property type="match status" value="1"/>
</dbReference>
<dbReference type="SUPFAM" id="SSF46785">
    <property type="entry name" value="Winged helix' DNA-binding domain"/>
    <property type="match status" value="1"/>
</dbReference>
<feature type="domain" description="HTH arsR-type" evidence="4">
    <location>
        <begin position="12"/>
        <end position="108"/>
    </location>
</feature>
<dbReference type="AlphaFoldDB" id="A0A6I4STQ2"/>
<dbReference type="PRINTS" id="PR00778">
    <property type="entry name" value="HTHARSR"/>
</dbReference>
<dbReference type="PROSITE" id="PS50987">
    <property type="entry name" value="HTH_ARSR_2"/>
    <property type="match status" value="1"/>
</dbReference>
<evidence type="ECO:0000313" key="6">
    <source>
        <dbReference type="Proteomes" id="UP000468943"/>
    </source>
</evidence>
<keyword evidence="1" id="KW-0805">Transcription regulation</keyword>
<comment type="caution">
    <text evidence="5">The sequence shown here is derived from an EMBL/GenBank/DDBJ whole genome shotgun (WGS) entry which is preliminary data.</text>
</comment>
<accession>A0A6I4STQ2</accession>
<dbReference type="CDD" id="cd00090">
    <property type="entry name" value="HTH_ARSR"/>
    <property type="match status" value="1"/>
</dbReference>
<dbReference type="OrthoDB" id="194599at2"/>
<dbReference type="PANTHER" id="PTHR43132:SF2">
    <property type="entry name" value="ARSENICAL RESISTANCE OPERON REPRESSOR ARSR-RELATED"/>
    <property type="match status" value="1"/>
</dbReference>
<dbReference type="Gene3D" id="1.10.10.10">
    <property type="entry name" value="Winged helix-like DNA-binding domain superfamily/Winged helix DNA-binding domain"/>
    <property type="match status" value="1"/>
</dbReference>
<evidence type="ECO:0000256" key="2">
    <source>
        <dbReference type="ARBA" id="ARBA00023125"/>
    </source>
</evidence>
<evidence type="ECO:0000259" key="4">
    <source>
        <dbReference type="PROSITE" id="PS50987"/>
    </source>
</evidence>
<dbReference type="InterPro" id="IPR036388">
    <property type="entry name" value="WH-like_DNA-bd_sf"/>
</dbReference>
<gene>
    <name evidence="5" type="ORF">GRI36_13680</name>
</gene>
<proteinExistence type="predicted"/>
<organism evidence="5 6">
    <name type="scientific">Pontixanthobacter gangjinensis</name>
    <dbReference type="NCBI Taxonomy" id="1028742"/>
    <lineage>
        <taxon>Bacteria</taxon>
        <taxon>Pseudomonadati</taxon>
        <taxon>Pseudomonadota</taxon>
        <taxon>Alphaproteobacteria</taxon>
        <taxon>Sphingomonadales</taxon>
        <taxon>Erythrobacteraceae</taxon>
        <taxon>Pontixanthobacter</taxon>
    </lineage>
</organism>
<keyword evidence="3" id="KW-0804">Transcription</keyword>
<dbReference type="Proteomes" id="UP000468943">
    <property type="component" value="Unassembled WGS sequence"/>
</dbReference>
<dbReference type="GO" id="GO:0003700">
    <property type="term" value="F:DNA-binding transcription factor activity"/>
    <property type="evidence" value="ECO:0007669"/>
    <property type="project" value="InterPro"/>
</dbReference>
<evidence type="ECO:0000256" key="1">
    <source>
        <dbReference type="ARBA" id="ARBA00023015"/>
    </source>
</evidence>
<dbReference type="InterPro" id="IPR036390">
    <property type="entry name" value="WH_DNA-bd_sf"/>
</dbReference>
<sequence length="108" mass="11777">MTRIDSTANMAAMTANSEAAAALMRALSNQSRLLVLCHLAAAGELPVGALVERVGISQSALSQHLAKLREQGLVAFRRESQTLYYRVDDPRALQVLELLHSIYCPELV</sequence>